<accession>A0A0C9XLL5</accession>
<gene>
    <name evidence="2" type="ORF">K443DRAFT_28888</name>
</gene>
<feature type="non-terminal residue" evidence="2">
    <location>
        <position position="143"/>
    </location>
</feature>
<dbReference type="Proteomes" id="UP000054477">
    <property type="component" value="Unassembled WGS sequence"/>
</dbReference>
<reference evidence="3" key="2">
    <citation type="submission" date="2015-01" db="EMBL/GenBank/DDBJ databases">
        <title>Evolutionary Origins and Diversification of the Mycorrhizal Mutualists.</title>
        <authorList>
            <consortium name="DOE Joint Genome Institute"/>
            <consortium name="Mycorrhizal Genomics Consortium"/>
            <person name="Kohler A."/>
            <person name="Kuo A."/>
            <person name="Nagy L.G."/>
            <person name="Floudas D."/>
            <person name="Copeland A."/>
            <person name="Barry K.W."/>
            <person name="Cichocki N."/>
            <person name="Veneault-Fourrey C."/>
            <person name="LaButti K."/>
            <person name="Lindquist E.A."/>
            <person name="Lipzen A."/>
            <person name="Lundell T."/>
            <person name="Morin E."/>
            <person name="Murat C."/>
            <person name="Riley R."/>
            <person name="Ohm R."/>
            <person name="Sun H."/>
            <person name="Tunlid A."/>
            <person name="Henrissat B."/>
            <person name="Grigoriev I.V."/>
            <person name="Hibbett D.S."/>
            <person name="Martin F."/>
        </authorList>
    </citation>
    <scope>NUCLEOTIDE SEQUENCE [LARGE SCALE GENOMIC DNA]</scope>
    <source>
        <strain evidence="3">LaAM-08-1</strain>
    </source>
</reference>
<evidence type="ECO:0000313" key="3">
    <source>
        <dbReference type="Proteomes" id="UP000054477"/>
    </source>
</evidence>
<dbReference type="STRING" id="1095629.A0A0C9XLL5"/>
<organism evidence="2 3">
    <name type="scientific">Laccaria amethystina LaAM-08-1</name>
    <dbReference type="NCBI Taxonomy" id="1095629"/>
    <lineage>
        <taxon>Eukaryota</taxon>
        <taxon>Fungi</taxon>
        <taxon>Dikarya</taxon>
        <taxon>Basidiomycota</taxon>
        <taxon>Agaricomycotina</taxon>
        <taxon>Agaricomycetes</taxon>
        <taxon>Agaricomycetidae</taxon>
        <taxon>Agaricales</taxon>
        <taxon>Agaricineae</taxon>
        <taxon>Hydnangiaceae</taxon>
        <taxon>Laccaria</taxon>
    </lineage>
</organism>
<name>A0A0C9XLL5_9AGAR</name>
<feature type="region of interest" description="Disordered" evidence="1">
    <location>
        <begin position="116"/>
        <end position="143"/>
    </location>
</feature>
<proteinExistence type="predicted"/>
<dbReference type="OrthoDB" id="3052667at2759"/>
<dbReference type="EMBL" id="KN838593">
    <property type="protein sequence ID" value="KIK02439.1"/>
    <property type="molecule type" value="Genomic_DNA"/>
</dbReference>
<protein>
    <submittedName>
        <fullName evidence="2">Uncharacterized protein</fullName>
    </submittedName>
</protein>
<dbReference type="HOGENOM" id="CLU_1845439_0_0_1"/>
<keyword evidence="3" id="KW-1185">Reference proteome</keyword>
<evidence type="ECO:0000313" key="2">
    <source>
        <dbReference type="EMBL" id="KIK02439.1"/>
    </source>
</evidence>
<sequence>SEAGSIIAPTFQHFNFAIPDLGRTCSAWKRVIKQWEEVNPVTKHTLKDWLEEWYKGRSAMASKQIQRKTIFDEYVRLGQDENEFLRKYPAANNWYLTNKSIPKLLEAIRWNNSRTCSSKHGMAREHKSNSSQSSLPETKNETE</sequence>
<reference evidence="2 3" key="1">
    <citation type="submission" date="2014-04" db="EMBL/GenBank/DDBJ databases">
        <authorList>
            <consortium name="DOE Joint Genome Institute"/>
            <person name="Kuo A."/>
            <person name="Kohler A."/>
            <person name="Nagy L.G."/>
            <person name="Floudas D."/>
            <person name="Copeland A."/>
            <person name="Barry K.W."/>
            <person name="Cichocki N."/>
            <person name="Veneault-Fourrey C."/>
            <person name="LaButti K."/>
            <person name="Lindquist E.A."/>
            <person name="Lipzen A."/>
            <person name="Lundell T."/>
            <person name="Morin E."/>
            <person name="Murat C."/>
            <person name="Sun H."/>
            <person name="Tunlid A."/>
            <person name="Henrissat B."/>
            <person name="Grigoriev I.V."/>
            <person name="Hibbett D.S."/>
            <person name="Martin F."/>
            <person name="Nordberg H.P."/>
            <person name="Cantor M.N."/>
            <person name="Hua S.X."/>
        </authorList>
    </citation>
    <scope>NUCLEOTIDE SEQUENCE [LARGE SCALE GENOMIC DNA]</scope>
    <source>
        <strain evidence="2 3">LaAM-08-1</strain>
    </source>
</reference>
<feature type="non-terminal residue" evidence="2">
    <location>
        <position position="1"/>
    </location>
</feature>
<evidence type="ECO:0000256" key="1">
    <source>
        <dbReference type="SAM" id="MobiDB-lite"/>
    </source>
</evidence>
<dbReference type="AlphaFoldDB" id="A0A0C9XLL5"/>